<organism evidence="3 4">
    <name type="scientific">candidate division CPR3 bacterium 4484_211</name>
    <dbReference type="NCBI Taxonomy" id="1968527"/>
    <lineage>
        <taxon>Bacteria</taxon>
        <taxon>Bacteria division CPR3</taxon>
    </lineage>
</organism>
<name>A0A1W9NXG8_UNCC3</name>
<dbReference type="SUPFAM" id="SSF52317">
    <property type="entry name" value="Class I glutamine amidotransferase-like"/>
    <property type="match status" value="1"/>
</dbReference>
<feature type="transmembrane region" description="Helical" evidence="1">
    <location>
        <begin position="375"/>
        <end position="395"/>
    </location>
</feature>
<comment type="caution">
    <text evidence="3">The sequence shown here is derived from an EMBL/GenBank/DDBJ whole genome shotgun (WGS) entry which is preliminary data.</text>
</comment>
<dbReference type="AlphaFoldDB" id="A0A1W9NXG8"/>
<dbReference type="Pfam" id="PF10131">
    <property type="entry name" value="PTPS_related"/>
    <property type="match status" value="1"/>
</dbReference>
<feature type="transmembrane region" description="Helical" evidence="1">
    <location>
        <begin position="107"/>
        <end position="124"/>
    </location>
</feature>
<reference evidence="4" key="1">
    <citation type="submission" date="2017-03" db="EMBL/GenBank/DDBJ databases">
        <title>Novel pathways for hydrocarbon cycling and metabolic interdependencies in hydrothermal sediment communities.</title>
        <authorList>
            <person name="Dombrowski N."/>
            <person name="Seitz K."/>
            <person name="Teske A."/>
            <person name="Baker B."/>
        </authorList>
    </citation>
    <scope>NUCLEOTIDE SEQUENCE [LARGE SCALE GENOMIC DNA]</scope>
</reference>
<proteinExistence type="predicted"/>
<dbReference type="Gene3D" id="3.40.50.880">
    <property type="match status" value="1"/>
</dbReference>
<keyword evidence="1" id="KW-0812">Transmembrane</keyword>
<protein>
    <recommendedName>
        <fullName evidence="2">Membrane protein 6-pyruvoyl-tetrahydropterin synthase-related domain-containing protein</fullName>
    </recommendedName>
</protein>
<feature type="transmembrane region" description="Helical" evidence="1">
    <location>
        <begin position="341"/>
        <end position="363"/>
    </location>
</feature>
<feature type="transmembrane region" description="Helical" evidence="1">
    <location>
        <begin position="197"/>
        <end position="217"/>
    </location>
</feature>
<keyword evidence="1" id="KW-0472">Membrane</keyword>
<keyword evidence="1" id="KW-1133">Transmembrane helix</keyword>
<evidence type="ECO:0000259" key="2">
    <source>
        <dbReference type="Pfam" id="PF10131"/>
    </source>
</evidence>
<dbReference type="EMBL" id="MZGJ01000016">
    <property type="protein sequence ID" value="OQX50855.1"/>
    <property type="molecule type" value="Genomic_DNA"/>
</dbReference>
<feature type="domain" description="Membrane protein 6-pyruvoyl-tetrahydropterin synthase-related" evidence="2">
    <location>
        <begin position="84"/>
        <end position="217"/>
    </location>
</feature>
<feature type="transmembrane region" description="Helical" evidence="1">
    <location>
        <begin position="12"/>
        <end position="32"/>
    </location>
</feature>
<feature type="transmembrane region" description="Helical" evidence="1">
    <location>
        <begin position="237"/>
        <end position="257"/>
    </location>
</feature>
<accession>A0A1W9NXG8</accession>
<feature type="transmembrane region" description="Helical" evidence="1">
    <location>
        <begin position="156"/>
        <end position="177"/>
    </location>
</feature>
<evidence type="ECO:0000313" key="3">
    <source>
        <dbReference type="EMBL" id="OQX50855.1"/>
    </source>
</evidence>
<gene>
    <name evidence="3" type="ORF">B5M47_02850</name>
</gene>
<feature type="transmembrane region" description="Helical" evidence="1">
    <location>
        <begin position="130"/>
        <end position="149"/>
    </location>
</feature>
<dbReference type="InterPro" id="IPR018776">
    <property type="entry name" value="Membrane_prot_PTPS-rel_domain"/>
</dbReference>
<feature type="transmembrane region" description="Helical" evidence="1">
    <location>
        <begin position="82"/>
        <end position="102"/>
    </location>
</feature>
<evidence type="ECO:0000256" key="1">
    <source>
        <dbReference type="SAM" id="Phobius"/>
    </source>
</evidence>
<feature type="transmembrane region" description="Helical" evidence="1">
    <location>
        <begin position="407"/>
        <end position="433"/>
    </location>
</feature>
<dbReference type="InterPro" id="IPR029062">
    <property type="entry name" value="Class_I_gatase-like"/>
</dbReference>
<evidence type="ECO:0000313" key="4">
    <source>
        <dbReference type="Proteomes" id="UP000192520"/>
    </source>
</evidence>
<feature type="transmembrane region" description="Helical" evidence="1">
    <location>
        <begin position="316"/>
        <end position="334"/>
    </location>
</feature>
<sequence>MRKIFCFNRIGQIFLGAIFALLGLGVVAYFGYPILQAYYQAIPAKGIDLYLTVSNVRYLANNFAGPVNAWWYQWYGGRPFESVYPVLHFYLISPLAGFFNVFRAVQIYVLASLVLFAILCYILYQYFSRNVFVSTLITLLTIFSYGQYLSLFWAGAVPYTATICLVPLVLIFIGLYVNREDIRYLYLAGITSGLGLLGHPQVIVAWALPVSSLFIFFAGTAKRRGLLDSLWFRVKDLFVYFGVTALVGFRELAFVGVEGVFRLLAGIFSGRLVGTAAEISVHPEEEMAQNFYRSRTIVAKFQETIDKVPRWISSPYFPLLLLSLSLFFISLLIVKDKKKAIRVVVLVGSLLVYGFIFGYLFFMGLNPFAGGWIRVYWGFSVLLGVVISWLAGHFLRALRAFLQERLALWNISAFSLEVLVGSLFFSVGILLLVPAVHGFTTHILTRSHEFPDKPGVLHEHAQESSAYPSLLNMKRDEWGSNGFSQVVPSWLDPNRLDYRLYDMDATVNIWWSSIFDMPLARGYLDSAGGPNYNGWQYWMNIVLNKDEIVERMGVSRELAENQARFFVDWHAIGYLEGLGGAIGRDFGIPFSSYLLDDELIEKSEEVNVWRPTHDFYIDLPAYWETLKYYKIALDNTSPIYQTTNAPAILAIGDFEAHNILMRLFGSLNLNSQKAILVQGKERVDSYSLEELRKFKMLILYRYGYRSFGRTWEMLEKYVQEGGILFVDTGDERPEADMERLPDVFPISANRREGLGREWQMEEGKVLKDWEVDVSNFTAPIFNDEAWTFSYANPEAVDEGARILLKNHGKIILVQKDLGKGQVFWSGMNLPYHALREYNPDEIKLFGKILEEGAGIGSIRPLAGTDFQRPSPQKVVIRGENAHGVLFKEAGYEGWHAYVEANGQKRKLKIYQSGPMQPGYMYVFIPPEFQNEDFTVVFTFRGAWKTWLYYFVNFLGILFALDLVTGKHGLALLAGMSLPLRNRISAWWGREDEY</sequence>
<dbReference type="Proteomes" id="UP000192520">
    <property type="component" value="Unassembled WGS sequence"/>
</dbReference>